<dbReference type="Pfam" id="PF18914">
    <property type="entry name" value="DUF5666"/>
    <property type="match status" value="2"/>
</dbReference>
<feature type="chain" id="PRO_5044261402" evidence="2">
    <location>
        <begin position="30"/>
        <end position="563"/>
    </location>
</feature>
<feature type="compositionally biased region" description="Basic and acidic residues" evidence="1">
    <location>
        <begin position="354"/>
        <end position="381"/>
    </location>
</feature>
<reference evidence="4 5" key="1">
    <citation type="submission" date="2024-01" db="EMBL/GenBank/DDBJ databases">
        <title>Unpublished Manusciprt.</title>
        <authorList>
            <person name="Duman M."/>
            <person name="Valdes E.G."/>
            <person name="Ajmi N."/>
            <person name="Altun S."/>
            <person name="Saticioglu I.B."/>
        </authorList>
    </citation>
    <scope>NUCLEOTIDE SEQUENCE [LARGE SCALE GENOMIC DNA]</scope>
    <source>
        <strain evidence="4 5">120P</strain>
    </source>
</reference>
<organism evidence="4 5">
    <name type="scientific">Pseudomonas auratipiscis</name>
    <dbReference type="NCBI Taxonomy" id="3115853"/>
    <lineage>
        <taxon>Bacteria</taxon>
        <taxon>Pseudomonadati</taxon>
        <taxon>Pseudomonadota</taxon>
        <taxon>Gammaproteobacteria</taxon>
        <taxon>Pseudomonadales</taxon>
        <taxon>Pseudomonadaceae</taxon>
        <taxon>Pseudomonas</taxon>
    </lineage>
</organism>
<gene>
    <name evidence="4" type="ORF">V0R53_14840</name>
</gene>
<dbReference type="RefSeq" id="WP_330079875.1">
    <property type="nucleotide sequence ID" value="NZ_JAZDCU010000008.1"/>
</dbReference>
<dbReference type="EMBL" id="JAZDQP010000009">
    <property type="protein sequence ID" value="MEE1867667.1"/>
    <property type="molecule type" value="Genomic_DNA"/>
</dbReference>
<dbReference type="AlphaFoldDB" id="A0AB35WT93"/>
<keyword evidence="2" id="KW-0732">Signal</keyword>
<sequence>MNSLLRRAHTFIAVLGLLSGLGFCSLGNAAPACVSRDEIGMAGASSLQFPGGTGGTGARSGGVGGTGIQSDNGGMGGSGAPIQQRPGGTGGTGAPIWSPGGTGGTGIVGTITGFASICVNGVEVHYGKDVPVSENGVAASSAHLAIGQVVAVESFASKRGLEAGRISILNVYEGPLTQLPNPSSPLRVMGQPVHLAKGARVAEGLRPGEPVKVSGLRNARGEVVASRIERAPGLKESSAIGVVDRTGSLQGLKLGSRVAAAQEVLVRGQWTGRQLEVAQSRPDPSMPFTARVHQVVIEGLVQGRQDRRLVVGGVNVTLGRDTVIVAEQGTALAIDQRVRVSGVLSGAREVRATRVELPSERAETPGRDRSGHDEHSGDDHSGSGSSGKVGVTESARSDASHESDERDDSSHGSGREDTSTSAAVDNSGKAEHVEKVEQAEKEDRSGRSEKVEKAEKVDKVEKVEKAEKVEKPEKVEKAEKVEKPEKVEKAEKVEKPEKVEKVEKVEKPEKVEKVEKVEKPEKVEKVEKVEKPEKVEKVEKVEKPEKVEKLEKVEKPEKAERPD</sequence>
<evidence type="ECO:0000313" key="5">
    <source>
        <dbReference type="Proteomes" id="UP001307839"/>
    </source>
</evidence>
<feature type="compositionally biased region" description="Basic and acidic residues" evidence="1">
    <location>
        <begin position="395"/>
        <end position="418"/>
    </location>
</feature>
<evidence type="ECO:0000256" key="1">
    <source>
        <dbReference type="SAM" id="MobiDB-lite"/>
    </source>
</evidence>
<feature type="domain" description="DUF5666" evidence="3">
    <location>
        <begin position="173"/>
        <end position="229"/>
    </location>
</feature>
<evidence type="ECO:0000256" key="2">
    <source>
        <dbReference type="SAM" id="SignalP"/>
    </source>
</evidence>
<feature type="region of interest" description="Disordered" evidence="1">
    <location>
        <begin position="50"/>
        <end position="99"/>
    </location>
</feature>
<feature type="compositionally biased region" description="Gly residues" evidence="1">
    <location>
        <begin position="51"/>
        <end position="79"/>
    </location>
</feature>
<dbReference type="InterPro" id="IPR043724">
    <property type="entry name" value="DUF5666"/>
</dbReference>
<feature type="domain" description="DUF5666" evidence="3">
    <location>
        <begin position="298"/>
        <end position="356"/>
    </location>
</feature>
<feature type="region of interest" description="Disordered" evidence="1">
    <location>
        <begin position="354"/>
        <end position="536"/>
    </location>
</feature>
<dbReference type="Proteomes" id="UP001307839">
    <property type="component" value="Unassembled WGS sequence"/>
</dbReference>
<protein>
    <submittedName>
        <fullName evidence="4">DUF5666 domain-containing protein</fullName>
    </submittedName>
</protein>
<feature type="signal peptide" evidence="2">
    <location>
        <begin position="1"/>
        <end position="29"/>
    </location>
</feature>
<evidence type="ECO:0000259" key="3">
    <source>
        <dbReference type="Pfam" id="PF18914"/>
    </source>
</evidence>
<comment type="caution">
    <text evidence="4">The sequence shown here is derived from an EMBL/GenBank/DDBJ whole genome shotgun (WGS) entry which is preliminary data.</text>
</comment>
<keyword evidence="5" id="KW-1185">Reference proteome</keyword>
<proteinExistence type="predicted"/>
<evidence type="ECO:0000313" key="4">
    <source>
        <dbReference type="EMBL" id="MEE1867667.1"/>
    </source>
</evidence>
<name>A0AB35WT93_9PSED</name>
<accession>A0AB35WT93</accession>
<feature type="compositionally biased region" description="Basic and acidic residues" evidence="1">
    <location>
        <begin position="428"/>
        <end position="536"/>
    </location>
</feature>